<dbReference type="InterPro" id="IPR021255">
    <property type="entry name" value="DUF2807"/>
</dbReference>
<evidence type="ECO:0000259" key="2">
    <source>
        <dbReference type="Pfam" id="PF10988"/>
    </source>
</evidence>
<sequence length="190" mass="19472">MRPIVTIFCLASATVLFPAAQSRAAEAVAVPHFNAVGLKGGGTVRIVPGAVQRVTIRNGSSAYTSFKVKHASLEIENCNVRCPEGYRLDVEIQTPNLDAVAVSHGGEMRFGDGFASQGDIAVAVSNGGKIDMRSLRASDVSAAVNSGGSIELGTPAKLSAAVNSGGAIRYRGNPDVSSAVSSGGTVERVQ</sequence>
<dbReference type="EMBL" id="JAMGBE010000001">
    <property type="protein sequence ID" value="MCL6728813.1"/>
    <property type="molecule type" value="Genomic_DNA"/>
</dbReference>
<dbReference type="Gene3D" id="2.160.20.120">
    <property type="match status" value="2"/>
</dbReference>
<name>A0ABT0RYY3_9SPHN</name>
<evidence type="ECO:0000256" key="1">
    <source>
        <dbReference type="SAM" id="SignalP"/>
    </source>
</evidence>
<keyword evidence="1" id="KW-0732">Signal</keyword>
<evidence type="ECO:0000313" key="4">
    <source>
        <dbReference type="Proteomes" id="UP001165342"/>
    </source>
</evidence>
<organism evidence="3 4">
    <name type="scientific">Sphingomonas hankyongi</name>
    <dbReference type="NCBI Taxonomy" id="2908209"/>
    <lineage>
        <taxon>Bacteria</taxon>
        <taxon>Pseudomonadati</taxon>
        <taxon>Pseudomonadota</taxon>
        <taxon>Alphaproteobacteria</taxon>
        <taxon>Sphingomonadales</taxon>
        <taxon>Sphingomonadaceae</taxon>
        <taxon>Sphingomonas</taxon>
    </lineage>
</organism>
<evidence type="ECO:0000313" key="3">
    <source>
        <dbReference type="EMBL" id="MCL6728813.1"/>
    </source>
</evidence>
<dbReference type="RefSeq" id="WP_249830316.1">
    <property type="nucleotide sequence ID" value="NZ_JAMGBE010000001.1"/>
</dbReference>
<reference evidence="3" key="1">
    <citation type="submission" date="2022-05" db="EMBL/GenBank/DDBJ databases">
        <authorList>
            <person name="Jo J.-H."/>
            <person name="Im W.-T."/>
        </authorList>
    </citation>
    <scope>NUCLEOTIDE SEQUENCE</scope>
    <source>
        <strain evidence="3">SE220</strain>
    </source>
</reference>
<feature type="chain" id="PRO_5047529128" evidence="1">
    <location>
        <begin position="25"/>
        <end position="190"/>
    </location>
</feature>
<dbReference type="Proteomes" id="UP001165342">
    <property type="component" value="Unassembled WGS sequence"/>
</dbReference>
<feature type="signal peptide" evidence="1">
    <location>
        <begin position="1"/>
        <end position="24"/>
    </location>
</feature>
<comment type="caution">
    <text evidence="3">The sequence shown here is derived from an EMBL/GenBank/DDBJ whole genome shotgun (WGS) entry which is preliminary data.</text>
</comment>
<feature type="domain" description="Putative auto-transporter adhesin head GIN" evidence="2">
    <location>
        <begin position="120"/>
        <end position="174"/>
    </location>
</feature>
<gene>
    <name evidence="3" type="ORF">LZ538_01935</name>
</gene>
<keyword evidence="4" id="KW-1185">Reference proteome</keyword>
<dbReference type="Pfam" id="PF10988">
    <property type="entry name" value="DUF2807"/>
    <property type="match status" value="1"/>
</dbReference>
<accession>A0ABT0RYY3</accession>
<protein>
    <submittedName>
        <fullName evidence="3">DUF2807 domain-containing protein</fullName>
    </submittedName>
</protein>
<proteinExistence type="predicted"/>